<reference evidence="3" key="1">
    <citation type="journal article" date="2016" name="Genome Biol. Evol.">
        <title>Comparative 'omics' of the Fusarium fujikuroi species complex highlights differences in genetic potential and metabolite synthesis.</title>
        <authorList>
            <person name="Niehaus E.-M."/>
            <person name="Muensterkoetter M."/>
            <person name="Proctor R.H."/>
            <person name="Brown D.W."/>
            <person name="Sharon A."/>
            <person name="Idan Y."/>
            <person name="Oren-Young L."/>
            <person name="Sieber C.M."/>
            <person name="Novak O."/>
            <person name="Pencik A."/>
            <person name="Tarkowska D."/>
            <person name="Hromadova K."/>
            <person name="Freeman S."/>
            <person name="Maymon M."/>
            <person name="Elazar M."/>
            <person name="Youssef S.A."/>
            <person name="El-Shabrawy E.S.M."/>
            <person name="Shalaby A.B.A."/>
            <person name="Houterman P."/>
            <person name="Brock N.L."/>
            <person name="Burkhardt I."/>
            <person name="Tsavkelova E.A."/>
            <person name="Dickschat J.S."/>
            <person name="Galuszka P."/>
            <person name="Gueldener U."/>
            <person name="Tudzynski B."/>
        </authorList>
    </citation>
    <scope>NUCLEOTIDE SEQUENCE [LARGE SCALE GENOMIC DNA]</scope>
    <source>
        <strain evidence="3">ET1</strain>
    </source>
</reference>
<organism evidence="2 3">
    <name type="scientific">Fusarium proliferatum (strain ET1)</name>
    <name type="common">Orchid endophyte fungus</name>
    <dbReference type="NCBI Taxonomy" id="1227346"/>
    <lineage>
        <taxon>Eukaryota</taxon>
        <taxon>Fungi</taxon>
        <taxon>Dikarya</taxon>
        <taxon>Ascomycota</taxon>
        <taxon>Pezizomycotina</taxon>
        <taxon>Sordariomycetes</taxon>
        <taxon>Hypocreomycetidae</taxon>
        <taxon>Hypocreales</taxon>
        <taxon>Nectriaceae</taxon>
        <taxon>Fusarium</taxon>
        <taxon>Fusarium fujikuroi species complex</taxon>
    </lineage>
</organism>
<evidence type="ECO:0000313" key="3">
    <source>
        <dbReference type="Proteomes" id="UP000183971"/>
    </source>
</evidence>
<keyword evidence="3" id="KW-1185">Reference proteome</keyword>
<dbReference type="RefSeq" id="XP_031088391.1">
    <property type="nucleotide sequence ID" value="XM_031222987.1"/>
</dbReference>
<proteinExistence type="predicted"/>
<dbReference type="GeneID" id="42058388"/>
<feature type="compositionally biased region" description="Acidic residues" evidence="1">
    <location>
        <begin position="589"/>
        <end position="601"/>
    </location>
</feature>
<dbReference type="Proteomes" id="UP000183971">
    <property type="component" value="Unassembled WGS sequence"/>
</dbReference>
<protein>
    <submittedName>
        <fullName evidence="2">Uncharacterized protein</fullName>
    </submittedName>
</protein>
<dbReference type="EMBL" id="FJOF01000012">
    <property type="protein sequence ID" value="CZR47858.1"/>
    <property type="molecule type" value="Genomic_DNA"/>
</dbReference>
<sequence length="610" mass="69894">MPSPTLLSLPTELVTRIIDLADPSTHLNLACVCSHLFKCAKRILTHHREAHRKFSLISDLDPSSIPTLLRSASGIASPIDAWHVKHIELWGSRWDWAEWRPWSLRETAEQAGVPRQRRRHVFSKVRRLEWVIPRWELAHYLKIMQEELGLPEDLVDWARVEFERGCDSVMQMLLVVLCPRLESLKLLYNRHDKVESRRCLHWLTFVMGQSWIDSAWPPGLQSLRDVSVGLTSKTCLDDDVVYVWYSRSSFRGLMKLPNLRSLYFRGLRAQDHPEIDGEGDFSANRHLRNVGALESSTTISLRDAADELPARCSTVENLYLKDTGDYDNTVELAAAPKALKSYTIHGGSVGFGQVSDCDIQLEFMVQEQRESLESIMIYDAAELQGYRCKLYRLGDEIPVHECIKLRQIHVEINDLLTFAYYDFPWGDQQGEFRELAEVWKDVSKHQECAELIAGLFPPSLEVLVLGNSEENTSLEMEEDVLTRIILSNKLPSLKAIFLEVPDDENNIPPLTKLYEVGWQNGVDIRVKTNPQVPRHQIQLPMAPQALSYQSPQDAQESEFDPFRGCWIEAPRDTQVDEQTGGGPVNDAFEALDEDVETDDDYPDLHRQYYG</sequence>
<name>A0A1L7W5I0_FUSPR</name>
<dbReference type="VEuPathDB" id="FungiDB:FPRO_13525"/>
<comment type="caution">
    <text evidence="2">The sequence shown here is derived from an EMBL/GenBank/DDBJ whole genome shotgun (WGS) entry which is preliminary data.</text>
</comment>
<accession>A0A1L7W5I0</accession>
<evidence type="ECO:0000313" key="2">
    <source>
        <dbReference type="EMBL" id="CZR47858.1"/>
    </source>
</evidence>
<evidence type="ECO:0000256" key="1">
    <source>
        <dbReference type="SAM" id="MobiDB-lite"/>
    </source>
</evidence>
<dbReference type="AlphaFoldDB" id="A0A1L7W5I0"/>
<gene>
    <name evidence="2" type="ORF">FPRO_13525</name>
</gene>
<feature type="region of interest" description="Disordered" evidence="1">
    <location>
        <begin position="572"/>
        <end position="610"/>
    </location>
</feature>